<dbReference type="NCBIfam" id="TIGR03103">
    <property type="entry name" value="trio_acet_GNAT"/>
    <property type="match status" value="1"/>
</dbReference>
<dbReference type="SUPFAM" id="SSF56059">
    <property type="entry name" value="Glutathione synthetase ATP-binding domain-like"/>
    <property type="match status" value="1"/>
</dbReference>
<keyword evidence="1" id="KW-0547">Nucleotide-binding</keyword>
<dbReference type="GO" id="GO:0005737">
    <property type="term" value="C:cytoplasm"/>
    <property type="evidence" value="ECO:0007669"/>
    <property type="project" value="TreeGrafter"/>
</dbReference>
<dbReference type="Gene3D" id="3.30.470.20">
    <property type="entry name" value="ATP-grasp fold, B domain"/>
    <property type="match status" value="2"/>
</dbReference>
<evidence type="ECO:0000259" key="2">
    <source>
        <dbReference type="PROSITE" id="PS50975"/>
    </source>
</evidence>
<dbReference type="PANTHER" id="PTHR21621:SF0">
    <property type="entry name" value="BETA-CITRYLGLUTAMATE SYNTHASE B-RELATED"/>
    <property type="match status" value="1"/>
</dbReference>
<dbReference type="InterPro" id="IPR013815">
    <property type="entry name" value="ATP_grasp_subdomain_1"/>
</dbReference>
<dbReference type="InterPro" id="IPR000182">
    <property type="entry name" value="GNAT_dom"/>
</dbReference>
<dbReference type="Gene3D" id="3.30.1490.20">
    <property type="entry name" value="ATP-grasp fold, A domain"/>
    <property type="match status" value="1"/>
</dbReference>
<dbReference type="CDD" id="cd04301">
    <property type="entry name" value="NAT_SF"/>
    <property type="match status" value="1"/>
</dbReference>
<keyword evidence="1" id="KW-0067">ATP-binding</keyword>
<proteinExistence type="predicted"/>
<name>A0A2V2LF49_9RHOB</name>
<dbReference type="GO" id="GO:0018169">
    <property type="term" value="F:ribosomal S6-glutamic acid ligase activity"/>
    <property type="evidence" value="ECO:0007669"/>
    <property type="project" value="TreeGrafter"/>
</dbReference>
<comment type="caution">
    <text evidence="4">The sequence shown here is derived from an EMBL/GenBank/DDBJ whole genome shotgun (WGS) entry which is preliminary data.</text>
</comment>
<dbReference type="RefSeq" id="WP_109811825.1">
    <property type="nucleotide sequence ID" value="NZ_QGKU01000034.1"/>
</dbReference>
<dbReference type="Gene3D" id="3.40.630.30">
    <property type="match status" value="1"/>
</dbReference>
<dbReference type="Proteomes" id="UP000245680">
    <property type="component" value="Unassembled WGS sequence"/>
</dbReference>
<dbReference type="GO" id="GO:0005524">
    <property type="term" value="F:ATP binding"/>
    <property type="evidence" value="ECO:0007669"/>
    <property type="project" value="UniProtKB-UniRule"/>
</dbReference>
<dbReference type="PROSITE" id="PS51186">
    <property type="entry name" value="GNAT"/>
    <property type="match status" value="1"/>
</dbReference>
<dbReference type="GO" id="GO:0016747">
    <property type="term" value="F:acyltransferase activity, transferring groups other than amino-acyl groups"/>
    <property type="evidence" value="ECO:0007669"/>
    <property type="project" value="InterPro"/>
</dbReference>
<dbReference type="EMBL" id="QGKU01000034">
    <property type="protein sequence ID" value="PWR02511.1"/>
    <property type="molecule type" value="Genomic_DNA"/>
</dbReference>
<dbReference type="GO" id="GO:0009432">
    <property type="term" value="P:SOS response"/>
    <property type="evidence" value="ECO:0007669"/>
    <property type="project" value="TreeGrafter"/>
</dbReference>
<organism evidence="4 5">
    <name type="scientific">Meridianimarinicoccus roseus</name>
    <dbReference type="NCBI Taxonomy" id="2072018"/>
    <lineage>
        <taxon>Bacteria</taxon>
        <taxon>Pseudomonadati</taxon>
        <taxon>Pseudomonadota</taxon>
        <taxon>Alphaproteobacteria</taxon>
        <taxon>Rhodobacterales</taxon>
        <taxon>Paracoccaceae</taxon>
        <taxon>Meridianimarinicoccus</taxon>
    </lineage>
</organism>
<dbReference type="InterPro" id="IPR017534">
    <property type="entry name" value="GNAT-acetyltransferase"/>
</dbReference>
<sequence length="595" mass="64945">MTTDHRPRGANEYRLQRLRQGSLHGVGPAQKPPRPDAVVNCGWGRVLFGQTFATSQALADAIRAEGPDRRDVAFYVRDPHLVLANAPQELFLDPSNTYRLDLATYRPARSRKKSFFIRRLTNRADAEAVNTIYRARGMVPVPPEFFWSSRDARMTTVYVAECSETGKILGTVMGLDHALIFDDPERGSSLWALAVAPDAVQPGIGQSLVRRLAEQFKGRGLAYMDLSVMHDNTQAISLYEKLGFKRVQVFAVKRKNPINEPLFTGGQGDDDALNPYAKIIVDEARRRGIAVDVIDAGAGLFRLIYGGRSVACRESLSEFTTAVAMSICDDKRLTRRIVERAGVVVPAQMTGGTPETRARFVQDEGAVVVKPARGEQGSGIAVDLRSPDAVETAVSAAKAICPDVLLETYFEGEDLRLVVIDYVVVAAALRRPAAIIGDGQTAIRDLIEAQSRRREAATGGESRIPMDAETERCLAEQDLAFDDVLPEGRRIAVRKTANLHTGGTIHDVTGETHPALINAAIAAAKAIEIPVTGIDLMVKSPREPDYIFIEANERPGLANHEPQPTAERFVDLLFPLSLPAAVRQAQTRSAGKGHS</sequence>
<accession>A0A2V2LF49</accession>
<feature type="domain" description="N-acetyltransferase" evidence="3">
    <location>
        <begin position="115"/>
        <end position="265"/>
    </location>
</feature>
<evidence type="ECO:0000313" key="4">
    <source>
        <dbReference type="EMBL" id="PWR02511.1"/>
    </source>
</evidence>
<dbReference type="InterPro" id="IPR016181">
    <property type="entry name" value="Acyl_CoA_acyltransferase"/>
</dbReference>
<dbReference type="Pfam" id="PF00583">
    <property type="entry name" value="Acetyltransf_1"/>
    <property type="match status" value="1"/>
</dbReference>
<evidence type="ECO:0000259" key="3">
    <source>
        <dbReference type="PROSITE" id="PS51186"/>
    </source>
</evidence>
<evidence type="ECO:0000313" key="5">
    <source>
        <dbReference type="Proteomes" id="UP000245680"/>
    </source>
</evidence>
<reference evidence="4 5" key="1">
    <citation type="submission" date="2018-05" db="EMBL/GenBank/DDBJ databases">
        <title>Rhodobacteraceae gen. nov., sp. nov. isolated from sea water.</title>
        <authorList>
            <person name="Ren Y."/>
        </authorList>
    </citation>
    <scope>NUCLEOTIDE SEQUENCE [LARGE SCALE GENOMIC DNA]</scope>
    <source>
        <strain evidence="4 5">TG-679</strain>
    </source>
</reference>
<gene>
    <name evidence="4" type="primary">ngg</name>
    <name evidence="4" type="ORF">DKT77_11335</name>
</gene>
<dbReference type="AlphaFoldDB" id="A0A2V2LF49"/>
<dbReference type="GO" id="GO:0046872">
    <property type="term" value="F:metal ion binding"/>
    <property type="evidence" value="ECO:0007669"/>
    <property type="project" value="InterPro"/>
</dbReference>
<dbReference type="SUPFAM" id="SSF55729">
    <property type="entry name" value="Acyl-CoA N-acyltransferases (Nat)"/>
    <property type="match status" value="1"/>
</dbReference>
<dbReference type="OrthoDB" id="9803907at2"/>
<dbReference type="PROSITE" id="PS50975">
    <property type="entry name" value="ATP_GRASP"/>
    <property type="match status" value="1"/>
</dbReference>
<protein>
    <submittedName>
        <fullName evidence="4">N-acetylglutaminylglutamine synthetase</fullName>
    </submittedName>
</protein>
<evidence type="ECO:0000256" key="1">
    <source>
        <dbReference type="PROSITE-ProRule" id="PRU00409"/>
    </source>
</evidence>
<feature type="domain" description="ATP-grasp" evidence="2">
    <location>
        <begin position="335"/>
        <end position="578"/>
    </location>
</feature>
<dbReference type="PANTHER" id="PTHR21621">
    <property type="entry name" value="RIBOSOMAL PROTEIN S6 MODIFICATION PROTEIN"/>
    <property type="match status" value="1"/>
</dbReference>
<keyword evidence="5" id="KW-1185">Reference proteome</keyword>
<dbReference type="InterPro" id="IPR011761">
    <property type="entry name" value="ATP-grasp"/>
</dbReference>